<proteinExistence type="predicted"/>
<feature type="region of interest" description="Disordered" evidence="3">
    <location>
        <begin position="176"/>
        <end position="203"/>
    </location>
</feature>
<feature type="domain" description="RRM" evidence="4">
    <location>
        <begin position="273"/>
        <end position="362"/>
    </location>
</feature>
<reference evidence="5" key="1">
    <citation type="submission" date="2023-10" db="EMBL/GenBank/DDBJ databases">
        <authorList>
            <person name="Chen Y."/>
            <person name="Shah S."/>
            <person name="Dougan E. K."/>
            <person name="Thang M."/>
            <person name="Chan C."/>
        </authorList>
    </citation>
    <scope>NUCLEOTIDE SEQUENCE [LARGE SCALE GENOMIC DNA]</scope>
</reference>
<dbReference type="EMBL" id="CAUYUJ010001629">
    <property type="protein sequence ID" value="CAK0796810.1"/>
    <property type="molecule type" value="Genomic_DNA"/>
</dbReference>
<dbReference type="InterPro" id="IPR000504">
    <property type="entry name" value="RRM_dom"/>
</dbReference>
<dbReference type="InterPro" id="IPR007201">
    <property type="entry name" value="Mei2-like_Rrm_C"/>
</dbReference>
<keyword evidence="2" id="KW-0175">Coiled coil</keyword>
<dbReference type="PROSITE" id="PS50102">
    <property type="entry name" value="RRM"/>
    <property type="match status" value="1"/>
</dbReference>
<evidence type="ECO:0000259" key="4">
    <source>
        <dbReference type="PROSITE" id="PS50102"/>
    </source>
</evidence>
<evidence type="ECO:0000256" key="2">
    <source>
        <dbReference type="SAM" id="Coils"/>
    </source>
</evidence>
<keyword evidence="6" id="KW-1185">Reference proteome</keyword>
<dbReference type="Proteomes" id="UP001189429">
    <property type="component" value="Unassembled WGS sequence"/>
</dbReference>
<evidence type="ECO:0000256" key="1">
    <source>
        <dbReference type="PROSITE-ProRule" id="PRU00176"/>
    </source>
</evidence>
<comment type="caution">
    <text evidence="5">The sequence shown here is derived from an EMBL/GenBank/DDBJ whole genome shotgun (WGS) entry which is preliminary data.</text>
</comment>
<evidence type="ECO:0000313" key="6">
    <source>
        <dbReference type="Proteomes" id="UP001189429"/>
    </source>
</evidence>
<dbReference type="InterPro" id="IPR035979">
    <property type="entry name" value="RBD_domain_sf"/>
</dbReference>
<evidence type="ECO:0000256" key="3">
    <source>
        <dbReference type="SAM" id="MobiDB-lite"/>
    </source>
</evidence>
<feature type="region of interest" description="Disordered" evidence="3">
    <location>
        <begin position="56"/>
        <end position="82"/>
    </location>
</feature>
<dbReference type="SUPFAM" id="SSF54928">
    <property type="entry name" value="RNA-binding domain, RBD"/>
    <property type="match status" value="1"/>
</dbReference>
<dbReference type="Pfam" id="PF04059">
    <property type="entry name" value="RRM_2"/>
    <property type="match status" value="1"/>
</dbReference>
<feature type="coiled-coil region" evidence="2">
    <location>
        <begin position="206"/>
        <end position="233"/>
    </location>
</feature>
<gene>
    <name evidence="5" type="ORF">PCOR1329_LOCUS6089</name>
</gene>
<accession>A0ABN9PUE0</accession>
<protein>
    <recommendedName>
        <fullName evidence="4">RRM domain-containing protein</fullName>
    </recommendedName>
</protein>
<dbReference type="Gene3D" id="3.30.70.330">
    <property type="match status" value="1"/>
</dbReference>
<organism evidence="5 6">
    <name type="scientific">Prorocentrum cordatum</name>
    <dbReference type="NCBI Taxonomy" id="2364126"/>
    <lineage>
        <taxon>Eukaryota</taxon>
        <taxon>Sar</taxon>
        <taxon>Alveolata</taxon>
        <taxon>Dinophyceae</taxon>
        <taxon>Prorocentrales</taxon>
        <taxon>Prorocentraceae</taxon>
        <taxon>Prorocentrum</taxon>
    </lineage>
</organism>
<sequence length="396" mass="42887">MCTSMPSMGPLPTMRLVTTQSLPRRQNDHLILQSSGGESWTTLDEFDHPRERRLAEATGSHPSDRTQDSAWLGPGGAPSAADVRLSSQPAGVLLLHGQPLPRRQNDHPILQSSGGESWTTLDEFDHPRGGAPFLTPVGAPLIHRAAGAAFARSPIRPPGMPPLSAVEAGLAAGPWGEPDRAARARQCASEGRAETSSGTPAAGRGLASMRAQLLAQEQLLAKVQQEAQEVRRTIREQTAFLEELEFQQGELVDSMPAATEEAAPAAPGVPRITTLVIQNIPMAMTQSDLLDLLDWSGFASRYDYVYMPTTFETGTTRGIAFVNFATSNDAREFFILWNKSRLTREAGAGVTGPVIEVSAAARQGYSENVRMWKASRLRRIKNPMFHPFIAPRPAAL</sequence>
<keyword evidence="1" id="KW-0694">RNA-binding</keyword>
<evidence type="ECO:0000313" key="5">
    <source>
        <dbReference type="EMBL" id="CAK0796810.1"/>
    </source>
</evidence>
<name>A0ABN9PUE0_9DINO</name>
<dbReference type="InterPro" id="IPR012677">
    <property type="entry name" value="Nucleotide-bd_a/b_plait_sf"/>
</dbReference>